<name>A0A3F2YLM5_AREMA</name>
<organism evidence="1">
    <name type="scientific">Arenicola marina</name>
    <name type="common">Lugworm</name>
    <name type="synonym">Lumbricus marinus</name>
    <dbReference type="NCBI Taxonomy" id="6344"/>
    <lineage>
        <taxon>Eukaryota</taxon>
        <taxon>Metazoa</taxon>
        <taxon>Spiralia</taxon>
        <taxon>Lophotrochozoa</taxon>
        <taxon>Annelida</taxon>
        <taxon>Polychaeta</taxon>
        <taxon>Sedentaria</taxon>
        <taxon>Scolecida</taxon>
        <taxon>Arenicolidae</taxon>
        <taxon>Arenicola</taxon>
    </lineage>
</organism>
<dbReference type="AlphaFoldDB" id="A0A3F2YLM5"/>
<reference evidence="2" key="2">
    <citation type="journal article" date="2020" name="Nat. Commun.">
        <title>An amphipathic peptide with antibiotic activity against multidrug-resistant Gram-negative bacteria.</title>
        <authorList>
            <person name="Elliott A."/>
            <person name="Huang J."/>
            <person name="Neve S."/>
            <person name="Zuegg J."/>
            <person name="Edwards I."/>
            <person name="Cain A."/>
            <person name="Boinett C."/>
            <person name="Barquist L."/>
            <person name="Lundberg C."/>
            <person name="Steen J."/>
            <person name="Butler M."/>
            <person name="Mobli M."/>
            <person name="Porter K."/>
            <person name="Blaskovich M."/>
            <person name="Lociuro S."/>
            <person name="Strandh M."/>
            <person name="Cooper M."/>
        </authorList>
    </citation>
    <scope>STRUCTURE BY NMR</scope>
    <scope>DISULFIDE BONDS</scope>
</reference>
<dbReference type="PDB" id="5V0Y">
    <property type="method" value="NMR"/>
    <property type="chains" value="A=1-21"/>
</dbReference>
<reference evidence="1" key="1">
    <citation type="submission" date="2017-02" db="PDB data bank">
        <title>Solution structure of arenicin-3.</title>
        <authorList>
            <person name="Edwards I.A."/>
            <person name="Mobli M."/>
        </authorList>
    </citation>
    <scope>STRUCTURE BY NMR</scope>
    <scope>DISULFIDE BONDS</scope>
</reference>
<protein>
    <submittedName>
        <fullName evidence="1">Arenicin-3</fullName>
    </submittedName>
</protein>
<dbReference type="PDBsum" id="5V0Y"/>
<dbReference type="BMRB" id="A0A3F2YLM5"/>
<feature type="disulfide bond" evidence="2">
    <location>
        <begin position="3"/>
        <end position="20"/>
    </location>
</feature>
<accession>A0A3F2YLM5</accession>
<evidence type="ECO:0000313" key="1">
    <source>
        <dbReference type="PDB" id="5V0Y"/>
    </source>
</evidence>
<dbReference type="SMR" id="A0A3F2YLM5"/>
<evidence type="ECO:0007829" key="2">
    <source>
        <dbReference type="PDB" id="5V0Y"/>
    </source>
</evidence>
<sequence length="21" mass="2617">GFCWYVCVYRNGVRVCYRRCN</sequence>
<proteinExistence type="evidence at protein level"/>
<feature type="disulfide bond" evidence="2">
    <location>
        <begin position="7"/>
        <end position="16"/>
    </location>
</feature>
<keyword evidence="1 2" id="KW-0002">3D-structure</keyword>